<dbReference type="KEGG" id="sfy:GFH48_18985"/>
<dbReference type="Proteomes" id="UP000326179">
    <property type="component" value="Chromosome"/>
</dbReference>
<proteinExistence type="predicted"/>
<accession>A0A5Q0LE04</accession>
<dbReference type="AlphaFoldDB" id="A0A5Q0LE04"/>
<reference evidence="1 2" key="1">
    <citation type="submission" date="2019-10" db="EMBL/GenBank/DDBJ databases">
        <title>A novel species.</title>
        <authorList>
            <person name="Gao J."/>
        </authorList>
    </citation>
    <scope>NUCLEOTIDE SEQUENCE [LARGE SCALE GENOMIC DNA]</scope>
    <source>
        <strain evidence="1 2">QMT-28</strain>
    </source>
</reference>
<dbReference type="RefSeq" id="WP_153289349.1">
    <property type="nucleotide sequence ID" value="NZ_CP045643.1"/>
</dbReference>
<evidence type="ECO:0000313" key="2">
    <source>
        <dbReference type="Proteomes" id="UP000326179"/>
    </source>
</evidence>
<keyword evidence="2" id="KW-1185">Reference proteome</keyword>
<name>A0A5Q0LE04_9ACTN</name>
<gene>
    <name evidence="1" type="ORF">GFH48_18985</name>
</gene>
<dbReference type="EMBL" id="CP045643">
    <property type="protein sequence ID" value="QFZ75074.1"/>
    <property type="molecule type" value="Genomic_DNA"/>
</dbReference>
<evidence type="ECO:0000313" key="1">
    <source>
        <dbReference type="EMBL" id="QFZ75074.1"/>
    </source>
</evidence>
<protein>
    <submittedName>
        <fullName evidence="1">Uncharacterized protein</fullName>
    </submittedName>
</protein>
<sequence length="105" mass="12048">MTAWERFNNRVLSITPAEPGWQVHVEHRTVTPTESRVDEEHLYPVVTWALVESEGRSGETSTHVEPVFYDESALRNATEYRRIFSDPAPAPGEPKLLVHIELRQP</sequence>
<organism evidence="1 2">
    <name type="scientific">Streptomyces fagopyri</name>
    <dbReference type="NCBI Taxonomy" id="2662397"/>
    <lineage>
        <taxon>Bacteria</taxon>
        <taxon>Bacillati</taxon>
        <taxon>Actinomycetota</taxon>
        <taxon>Actinomycetes</taxon>
        <taxon>Kitasatosporales</taxon>
        <taxon>Streptomycetaceae</taxon>
        <taxon>Streptomyces</taxon>
    </lineage>
</organism>